<dbReference type="SMART" id="SM00448">
    <property type="entry name" value="REC"/>
    <property type="match status" value="1"/>
</dbReference>
<organism evidence="3 4">
    <name type="scientific">Spirosoma arboris</name>
    <dbReference type="NCBI Taxonomy" id="2682092"/>
    <lineage>
        <taxon>Bacteria</taxon>
        <taxon>Pseudomonadati</taxon>
        <taxon>Bacteroidota</taxon>
        <taxon>Cytophagia</taxon>
        <taxon>Cytophagales</taxon>
        <taxon>Cytophagaceae</taxon>
        <taxon>Spirosoma</taxon>
    </lineage>
</organism>
<gene>
    <name evidence="3" type="ORF">GO755_10335</name>
</gene>
<keyword evidence="1" id="KW-0597">Phosphoprotein</keyword>
<protein>
    <submittedName>
        <fullName evidence="3">Response regulator</fullName>
    </submittedName>
</protein>
<feature type="modified residue" description="4-aspartylphosphate" evidence="1">
    <location>
        <position position="73"/>
    </location>
</feature>
<dbReference type="InterPro" id="IPR052893">
    <property type="entry name" value="TCS_response_regulator"/>
</dbReference>
<evidence type="ECO:0000313" key="4">
    <source>
        <dbReference type="Proteomes" id="UP000436006"/>
    </source>
</evidence>
<dbReference type="PROSITE" id="PS50110">
    <property type="entry name" value="RESPONSE_REGULATORY"/>
    <property type="match status" value="1"/>
</dbReference>
<keyword evidence="4" id="KW-1185">Reference proteome</keyword>
<dbReference type="EMBL" id="WPIN01000003">
    <property type="protein sequence ID" value="MVM30431.1"/>
    <property type="molecule type" value="Genomic_DNA"/>
</dbReference>
<dbReference type="Proteomes" id="UP000436006">
    <property type="component" value="Unassembled WGS sequence"/>
</dbReference>
<dbReference type="InterPro" id="IPR011006">
    <property type="entry name" value="CheY-like_superfamily"/>
</dbReference>
<dbReference type="AlphaFoldDB" id="A0A7K1S9J1"/>
<dbReference type="SUPFAM" id="SSF52172">
    <property type="entry name" value="CheY-like"/>
    <property type="match status" value="1"/>
</dbReference>
<accession>A0A7K1S9J1</accession>
<dbReference type="RefSeq" id="WP_157584660.1">
    <property type="nucleotide sequence ID" value="NZ_WPIN01000003.1"/>
</dbReference>
<dbReference type="PANTHER" id="PTHR44520:SF2">
    <property type="entry name" value="RESPONSE REGULATOR RCP1"/>
    <property type="match status" value="1"/>
</dbReference>
<dbReference type="Gene3D" id="3.40.50.2300">
    <property type="match status" value="1"/>
</dbReference>
<dbReference type="PANTHER" id="PTHR44520">
    <property type="entry name" value="RESPONSE REGULATOR RCP1-RELATED"/>
    <property type="match status" value="1"/>
</dbReference>
<dbReference type="Pfam" id="PF00072">
    <property type="entry name" value="Response_reg"/>
    <property type="match status" value="1"/>
</dbReference>
<dbReference type="InterPro" id="IPR001789">
    <property type="entry name" value="Sig_transdc_resp-reg_receiver"/>
</dbReference>
<evidence type="ECO:0000313" key="3">
    <source>
        <dbReference type="EMBL" id="MVM30431.1"/>
    </source>
</evidence>
<reference evidence="3 4" key="1">
    <citation type="submission" date="2019-12" db="EMBL/GenBank/DDBJ databases">
        <title>Spirosoma sp. HMF4905 genome sequencing and assembly.</title>
        <authorList>
            <person name="Kang H."/>
            <person name="Cha I."/>
            <person name="Kim H."/>
            <person name="Joh K."/>
        </authorList>
    </citation>
    <scope>NUCLEOTIDE SEQUENCE [LARGE SCALE GENOMIC DNA]</scope>
    <source>
        <strain evidence="3 4">HMF4905</strain>
    </source>
</reference>
<sequence>MSKLSTPRRRKTAPVPILVIEDNADQWLIIRACLTQSFPEVAPVWMNNTAQAIAYLETHAVDPVKFPRLVLADLYLPRREDGITILEFIKNHTFYRKPPVIVLSVSPSDEDIAIAYSFSAASYIVKPGNYHDWLNCFYSFRRYWWEIVKLPLRAQ</sequence>
<feature type="domain" description="Response regulatory" evidence="2">
    <location>
        <begin position="16"/>
        <end position="141"/>
    </location>
</feature>
<dbReference type="GO" id="GO:0000160">
    <property type="term" value="P:phosphorelay signal transduction system"/>
    <property type="evidence" value="ECO:0007669"/>
    <property type="project" value="InterPro"/>
</dbReference>
<comment type="caution">
    <text evidence="3">The sequence shown here is derived from an EMBL/GenBank/DDBJ whole genome shotgun (WGS) entry which is preliminary data.</text>
</comment>
<proteinExistence type="predicted"/>
<name>A0A7K1S9J1_9BACT</name>
<evidence type="ECO:0000259" key="2">
    <source>
        <dbReference type="PROSITE" id="PS50110"/>
    </source>
</evidence>
<evidence type="ECO:0000256" key="1">
    <source>
        <dbReference type="PROSITE-ProRule" id="PRU00169"/>
    </source>
</evidence>